<protein>
    <recommendedName>
        <fullName evidence="3">Lipoprotein</fullName>
    </recommendedName>
</protein>
<reference evidence="1 2" key="1">
    <citation type="submission" date="2021-03" db="EMBL/GenBank/DDBJ databases">
        <title>Aliifodinibius sp. nov., a new bacterium isolated from saline soil.</title>
        <authorList>
            <person name="Galisteo C."/>
            <person name="De La Haba R."/>
            <person name="Sanchez-Porro C."/>
            <person name="Ventosa A."/>
        </authorList>
    </citation>
    <scope>NUCLEOTIDE SEQUENCE [LARGE SCALE GENOMIC DNA]</scope>
    <source>
        <strain evidence="1 2">1BSP15-2V2</strain>
    </source>
</reference>
<accession>A0ABT3PQC7</accession>
<dbReference type="Proteomes" id="UP001207918">
    <property type="component" value="Unassembled WGS sequence"/>
</dbReference>
<keyword evidence="2" id="KW-1185">Reference proteome</keyword>
<evidence type="ECO:0000313" key="1">
    <source>
        <dbReference type="EMBL" id="MCW9708036.1"/>
    </source>
</evidence>
<organism evidence="1 2">
    <name type="scientific">Fodinibius salsisoli</name>
    <dbReference type="NCBI Taxonomy" id="2820877"/>
    <lineage>
        <taxon>Bacteria</taxon>
        <taxon>Pseudomonadati</taxon>
        <taxon>Balneolota</taxon>
        <taxon>Balneolia</taxon>
        <taxon>Balneolales</taxon>
        <taxon>Balneolaceae</taxon>
        <taxon>Fodinibius</taxon>
    </lineage>
</organism>
<evidence type="ECO:0008006" key="3">
    <source>
        <dbReference type="Google" id="ProtNLM"/>
    </source>
</evidence>
<sequence>MQIIARYQSPVFISCFLLVSVCISGCGLLSGGDGEKEENRDQYKFEVQIKEEKWSGYSHGELSDGNLRINGIKENSECWVRSVYFTIPEFNGAGSYPIFDSSYAQIIGCDGHKSLGSNPDTTGTATITSYDEASNLVVGTFEFELRAYYSLDNVPAGEKYHLTGSFEVKLEDK</sequence>
<name>A0ABT3PQC7_9BACT</name>
<gene>
    <name evidence="1" type="ORF">J6I44_14310</name>
</gene>
<evidence type="ECO:0000313" key="2">
    <source>
        <dbReference type="Proteomes" id="UP001207918"/>
    </source>
</evidence>
<comment type="caution">
    <text evidence="1">The sequence shown here is derived from an EMBL/GenBank/DDBJ whole genome shotgun (WGS) entry which is preliminary data.</text>
</comment>
<dbReference type="RefSeq" id="WP_265766822.1">
    <property type="nucleotide sequence ID" value="NZ_JAGGJA010000009.1"/>
</dbReference>
<dbReference type="EMBL" id="JAGGJA010000009">
    <property type="protein sequence ID" value="MCW9708036.1"/>
    <property type="molecule type" value="Genomic_DNA"/>
</dbReference>
<proteinExistence type="predicted"/>